<dbReference type="GO" id="GO:0034452">
    <property type="term" value="F:dynactin binding"/>
    <property type="evidence" value="ECO:0007669"/>
    <property type="project" value="TreeGrafter"/>
</dbReference>
<dbReference type="PANTHER" id="PTHR31233:SF6">
    <property type="entry name" value="PROTEIN BICAUDAL D"/>
    <property type="match status" value="1"/>
</dbReference>
<feature type="coiled-coil region" evidence="3">
    <location>
        <begin position="102"/>
        <end position="251"/>
    </location>
</feature>
<comment type="similarity">
    <text evidence="1">Belongs to the BicD family.</text>
</comment>
<evidence type="ECO:0008006" key="6">
    <source>
        <dbReference type="Google" id="ProtNLM"/>
    </source>
</evidence>
<keyword evidence="2 3" id="KW-0175">Coiled coil</keyword>
<accession>A0AAW1VEP6</accession>
<dbReference type="InterPro" id="IPR018477">
    <property type="entry name" value="BICD"/>
</dbReference>
<dbReference type="AlphaFoldDB" id="A0AAW1VEP6"/>
<dbReference type="Proteomes" id="UP001431783">
    <property type="component" value="Unassembled WGS sequence"/>
</dbReference>
<comment type="caution">
    <text evidence="4">The sequence shown here is derived from an EMBL/GenBank/DDBJ whole genome shotgun (WGS) entry which is preliminary data.</text>
</comment>
<sequence>MATQSSQDDLELLKNEIERLARELDQASSEKIQSAQYGLVLLQEKNELQLRCEELESAFVNTKHELLITQEALAKFQSSHKESTKSGIETEQSLLNETAALETSFNSQIIDLENEIKQLRHELDRVTAERDRMLQENTDMGKDKEDRGMECKKLRSELRELKLRETRLNLDYSELEEENIMLLKQISSLKSSQVEFESLKYEIRTLKEEMDLLNLQVEELTNLKKIAEKHMEEALESLQSEREAKYALKKELDAHIHRESFYNINNLAYSIKGMTDDVGLGSDGEDEIPGLKRIEDSLSAQSRELASPEDKHVDLFSEVHLNELRKLEKQLESLEKEKLHLTQNLRENQNMVEKSQGELQVFMARLVQLSAHVDSLQHLSSKVDKNVQSPTKDYKKILAHYEQWFKMSCKEILQLKQDIKDLEKLSNVSDATLTLRQEITNLKTKVLDLEEKNMDLDSDLKLLREFASSAGGSLEETQNNLQTVTEELAQLYHHVCTVNGQTPTRVVLDHEKEGMTPMAEEAPSIGEISKLEHLRNHLKNDMPLHDLESLNDTVTLARNVCTVVDQIKHLKNAIENTIELSKTKRDSSNGSYEGGRTRRCRFYRERLLYL</sequence>
<evidence type="ECO:0000313" key="4">
    <source>
        <dbReference type="EMBL" id="KAK9891063.1"/>
    </source>
</evidence>
<feature type="coiled-coil region" evidence="3">
    <location>
        <begin position="432"/>
        <end position="494"/>
    </location>
</feature>
<feature type="coiled-coil region" evidence="3">
    <location>
        <begin position="3"/>
        <end position="65"/>
    </location>
</feature>
<evidence type="ECO:0000256" key="2">
    <source>
        <dbReference type="ARBA" id="ARBA00023054"/>
    </source>
</evidence>
<dbReference type="PANTHER" id="PTHR31233">
    <property type="entry name" value="BICAUDAL D FAMILY MEMBER"/>
    <property type="match status" value="1"/>
</dbReference>
<dbReference type="GO" id="GO:0072393">
    <property type="term" value="P:microtubule anchoring at microtubule organizing center"/>
    <property type="evidence" value="ECO:0007669"/>
    <property type="project" value="TreeGrafter"/>
</dbReference>
<proteinExistence type="inferred from homology"/>
<dbReference type="GO" id="GO:0070507">
    <property type="term" value="P:regulation of microtubule cytoskeleton organization"/>
    <property type="evidence" value="ECO:0007669"/>
    <property type="project" value="TreeGrafter"/>
</dbReference>
<protein>
    <recommendedName>
        <fullName evidence="6">Protein bicaudal D</fullName>
    </recommendedName>
</protein>
<evidence type="ECO:0000313" key="5">
    <source>
        <dbReference type="Proteomes" id="UP001431783"/>
    </source>
</evidence>
<evidence type="ECO:0000256" key="3">
    <source>
        <dbReference type="SAM" id="Coils"/>
    </source>
</evidence>
<dbReference type="GO" id="GO:0005794">
    <property type="term" value="C:Golgi apparatus"/>
    <property type="evidence" value="ECO:0007669"/>
    <property type="project" value="TreeGrafter"/>
</dbReference>
<dbReference type="Pfam" id="PF09730">
    <property type="entry name" value="BicD"/>
    <property type="match status" value="1"/>
</dbReference>
<gene>
    <name evidence="4" type="ORF">WA026_013389</name>
</gene>
<evidence type="ECO:0000256" key="1">
    <source>
        <dbReference type="ARBA" id="ARBA00010061"/>
    </source>
</evidence>
<dbReference type="GO" id="GO:0070840">
    <property type="term" value="F:dynein complex binding"/>
    <property type="evidence" value="ECO:0007669"/>
    <property type="project" value="InterPro"/>
</dbReference>
<reference evidence="4 5" key="1">
    <citation type="submission" date="2023-03" db="EMBL/GenBank/DDBJ databases">
        <title>Genome insight into feeding habits of ladybird beetles.</title>
        <authorList>
            <person name="Li H.-S."/>
            <person name="Huang Y.-H."/>
            <person name="Pang H."/>
        </authorList>
    </citation>
    <scope>NUCLEOTIDE SEQUENCE [LARGE SCALE GENOMIC DNA]</scope>
    <source>
        <strain evidence="4">SYSU_2023b</strain>
        <tissue evidence="4">Whole body</tissue>
    </source>
</reference>
<feature type="coiled-coil region" evidence="3">
    <location>
        <begin position="317"/>
        <end position="351"/>
    </location>
</feature>
<dbReference type="EMBL" id="JARQZJ010000127">
    <property type="protein sequence ID" value="KAK9891063.1"/>
    <property type="molecule type" value="Genomic_DNA"/>
</dbReference>
<name>A0AAW1VEP6_9CUCU</name>
<dbReference type="Gene3D" id="1.10.287.1490">
    <property type="match status" value="1"/>
</dbReference>
<keyword evidence="5" id="KW-1185">Reference proteome</keyword>
<organism evidence="4 5">
    <name type="scientific">Henosepilachna vigintioctopunctata</name>
    <dbReference type="NCBI Taxonomy" id="420089"/>
    <lineage>
        <taxon>Eukaryota</taxon>
        <taxon>Metazoa</taxon>
        <taxon>Ecdysozoa</taxon>
        <taxon>Arthropoda</taxon>
        <taxon>Hexapoda</taxon>
        <taxon>Insecta</taxon>
        <taxon>Pterygota</taxon>
        <taxon>Neoptera</taxon>
        <taxon>Endopterygota</taxon>
        <taxon>Coleoptera</taxon>
        <taxon>Polyphaga</taxon>
        <taxon>Cucujiformia</taxon>
        <taxon>Coccinelloidea</taxon>
        <taxon>Coccinellidae</taxon>
        <taxon>Epilachninae</taxon>
        <taxon>Epilachnini</taxon>
        <taxon>Henosepilachna</taxon>
    </lineage>
</organism>
<dbReference type="GO" id="GO:0008093">
    <property type="term" value="F:cytoskeletal anchor activity"/>
    <property type="evidence" value="ECO:0007669"/>
    <property type="project" value="InterPro"/>
</dbReference>
<dbReference type="GO" id="GO:0005829">
    <property type="term" value="C:cytosol"/>
    <property type="evidence" value="ECO:0007669"/>
    <property type="project" value="TreeGrafter"/>
</dbReference>